<gene>
    <name evidence="1" type="ORF">O6H91_10G047400</name>
</gene>
<accession>A0ACC2CHL4</accession>
<protein>
    <submittedName>
        <fullName evidence="1">Uncharacterized protein</fullName>
    </submittedName>
</protein>
<sequence length="114" mass="12739">MISRVLISAHYTALCEGLLKLLSSTSEWKTDEVLQTSNIVTYVVKLQSVALSSQDRYDIEINCKYFAAGEIHAPWLESSSAKRMTKAWYNNSSGSGVYIESNTEISDAIILQQK</sequence>
<dbReference type="EMBL" id="CM055101">
    <property type="protein sequence ID" value="KAJ7541127.1"/>
    <property type="molecule type" value="Genomic_DNA"/>
</dbReference>
<proteinExistence type="predicted"/>
<reference evidence="2" key="1">
    <citation type="journal article" date="2024" name="Proc. Natl. Acad. Sci. U.S.A.">
        <title>Extraordinary preservation of gene collinearity over three hundred million years revealed in homosporous lycophytes.</title>
        <authorList>
            <person name="Li C."/>
            <person name="Wickell D."/>
            <person name="Kuo L.Y."/>
            <person name="Chen X."/>
            <person name="Nie B."/>
            <person name="Liao X."/>
            <person name="Peng D."/>
            <person name="Ji J."/>
            <person name="Jenkins J."/>
            <person name="Williams M."/>
            <person name="Shu S."/>
            <person name="Plott C."/>
            <person name="Barry K."/>
            <person name="Rajasekar S."/>
            <person name="Grimwood J."/>
            <person name="Han X."/>
            <person name="Sun S."/>
            <person name="Hou Z."/>
            <person name="He W."/>
            <person name="Dai G."/>
            <person name="Sun C."/>
            <person name="Schmutz J."/>
            <person name="Leebens-Mack J.H."/>
            <person name="Li F.W."/>
            <person name="Wang L."/>
        </authorList>
    </citation>
    <scope>NUCLEOTIDE SEQUENCE [LARGE SCALE GENOMIC DNA]</scope>
    <source>
        <strain evidence="2">cv. PW_Plant_1</strain>
    </source>
</reference>
<comment type="caution">
    <text evidence="1">The sequence shown here is derived from an EMBL/GenBank/DDBJ whole genome shotgun (WGS) entry which is preliminary data.</text>
</comment>
<evidence type="ECO:0000313" key="2">
    <source>
        <dbReference type="Proteomes" id="UP001162992"/>
    </source>
</evidence>
<organism evidence="1 2">
    <name type="scientific">Diphasiastrum complanatum</name>
    <name type="common">Issler's clubmoss</name>
    <name type="synonym">Lycopodium complanatum</name>
    <dbReference type="NCBI Taxonomy" id="34168"/>
    <lineage>
        <taxon>Eukaryota</taxon>
        <taxon>Viridiplantae</taxon>
        <taxon>Streptophyta</taxon>
        <taxon>Embryophyta</taxon>
        <taxon>Tracheophyta</taxon>
        <taxon>Lycopodiopsida</taxon>
        <taxon>Lycopodiales</taxon>
        <taxon>Lycopodiaceae</taxon>
        <taxon>Lycopodioideae</taxon>
        <taxon>Diphasiastrum</taxon>
    </lineage>
</organism>
<name>A0ACC2CHL4_DIPCM</name>
<evidence type="ECO:0000313" key="1">
    <source>
        <dbReference type="EMBL" id="KAJ7541127.1"/>
    </source>
</evidence>
<keyword evidence="2" id="KW-1185">Reference proteome</keyword>
<dbReference type="Proteomes" id="UP001162992">
    <property type="component" value="Chromosome 10"/>
</dbReference>